<comment type="caution">
    <text evidence="1">The sequence shown here is derived from an EMBL/GenBank/DDBJ whole genome shotgun (WGS) entry which is preliminary data.</text>
</comment>
<accession>A0A6G0YAD3</accession>
<protein>
    <recommendedName>
        <fullName evidence="3">MULE transposase domain-containing protein</fullName>
    </recommendedName>
</protein>
<sequence>MYTTNEGKDFVLGYGGDVERVVLLGTKEFFQKLCTANTIFMDGFKIKSECKLFKYLYTFHCLVGEKIITTTYALLYDNSEEAYSKMFQIMMFVANKNKMKFNPGKIYTDMEVNLIPAIENTVSSNNIKMQLSLYHFVNAIWNKVQSLGLSQNDDVNIEKTIRRICLLGMIPVEQIDDIWIKIKEEAPQNENLSELISYVTKTLMITNEGREYNKVAWNYYNSENIIKSINFSTGWNDYINENINNSVLDIKNLILKLKNKNLGFEMEIITNQEKSSKIAKIPKKFKAIEEKFKHAKERFENGTTSAIEYLDEMI</sequence>
<evidence type="ECO:0008006" key="3">
    <source>
        <dbReference type="Google" id="ProtNLM"/>
    </source>
</evidence>
<evidence type="ECO:0000313" key="1">
    <source>
        <dbReference type="EMBL" id="KAF0752044.1"/>
    </source>
</evidence>
<evidence type="ECO:0000313" key="2">
    <source>
        <dbReference type="Proteomes" id="UP000478052"/>
    </source>
</evidence>
<dbReference type="EMBL" id="VUJU01005179">
    <property type="protein sequence ID" value="KAF0752044.1"/>
    <property type="molecule type" value="Genomic_DNA"/>
</dbReference>
<organism evidence="1 2">
    <name type="scientific">Aphis craccivora</name>
    <name type="common">Cowpea aphid</name>
    <dbReference type="NCBI Taxonomy" id="307492"/>
    <lineage>
        <taxon>Eukaryota</taxon>
        <taxon>Metazoa</taxon>
        <taxon>Ecdysozoa</taxon>
        <taxon>Arthropoda</taxon>
        <taxon>Hexapoda</taxon>
        <taxon>Insecta</taxon>
        <taxon>Pterygota</taxon>
        <taxon>Neoptera</taxon>
        <taxon>Paraneoptera</taxon>
        <taxon>Hemiptera</taxon>
        <taxon>Sternorrhyncha</taxon>
        <taxon>Aphidomorpha</taxon>
        <taxon>Aphidoidea</taxon>
        <taxon>Aphididae</taxon>
        <taxon>Aphidini</taxon>
        <taxon>Aphis</taxon>
        <taxon>Aphis</taxon>
    </lineage>
</organism>
<name>A0A6G0YAD3_APHCR</name>
<reference evidence="1 2" key="1">
    <citation type="submission" date="2019-08" db="EMBL/GenBank/DDBJ databases">
        <title>Whole genome of Aphis craccivora.</title>
        <authorList>
            <person name="Voronova N.V."/>
            <person name="Shulinski R.S."/>
            <person name="Bandarenka Y.V."/>
            <person name="Zhorov D.G."/>
            <person name="Warner D."/>
        </authorList>
    </citation>
    <scope>NUCLEOTIDE SEQUENCE [LARGE SCALE GENOMIC DNA]</scope>
    <source>
        <strain evidence="1">180601</strain>
        <tissue evidence="1">Whole Body</tissue>
    </source>
</reference>
<dbReference type="OrthoDB" id="6616005at2759"/>
<dbReference type="AlphaFoldDB" id="A0A6G0YAD3"/>
<keyword evidence="2" id="KW-1185">Reference proteome</keyword>
<dbReference type="Proteomes" id="UP000478052">
    <property type="component" value="Unassembled WGS sequence"/>
</dbReference>
<proteinExistence type="predicted"/>
<gene>
    <name evidence="1" type="ORF">FWK35_00033970</name>
</gene>